<keyword evidence="2" id="KW-1185">Reference proteome</keyword>
<comment type="caution">
    <text evidence="1">The sequence shown here is derived from an EMBL/GenBank/DDBJ whole genome shotgun (WGS) entry which is preliminary data.</text>
</comment>
<dbReference type="Proteomes" id="UP001333818">
    <property type="component" value="Unassembled WGS sequence"/>
</dbReference>
<dbReference type="RefSeq" id="WP_330481545.1">
    <property type="nucleotide sequence ID" value="NZ_JAZBJZ010000001.1"/>
</dbReference>
<sequence length="175" mass="19956">MESVITWALGSTSPDTETNLARIAQWWSDLAGQEIIWKQRPIPASSNPQDISWDQQKFDETFAIQTPQLRGITLYWRKPTAEEERNITVSKLELDLFNQQLDVFPASGNNYQIRLTLPKIVYQAIELNNPQFGCVTAPNGNAVILFRDDRQRLDVKINLDAANLALLQQKLTQNS</sequence>
<evidence type="ECO:0000313" key="2">
    <source>
        <dbReference type="Proteomes" id="UP001333818"/>
    </source>
</evidence>
<name>A0AAW9PXF6_9CYAN</name>
<dbReference type="AlphaFoldDB" id="A0AAW9PXF6"/>
<proteinExistence type="predicted"/>
<gene>
    <name evidence="1" type="ORF">V2H45_00025</name>
</gene>
<dbReference type="EMBL" id="JAZBJZ010000001">
    <property type="protein sequence ID" value="MEE3715123.1"/>
    <property type="molecule type" value="Genomic_DNA"/>
</dbReference>
<accession>A0AAW9PXF6</accession>
<organism evidence="1 2">
    <name type="scientific">Tumidithrix elongata BACA0141</name>
    <dbReference type="NCBI Taxonomy" id="2716417"/>
    <lineage>
        <taxon>Bacteria</taxon>
        <taxon>Bacillati</taxon>
        <taxon>Cyanobacteriota</taxon>
        <taxon>Cyanophyceae</taxon>
        <taxon>Pseudanabaenales</taxon>
        <taxon>Pseudanabaenaceae</taxon>
        <taxon>Tumidithrix</taxon>
        <taxon>Tumidithrix elongata</taxon>
    </lineage>
</organism>
<evidence type="ECO:0000313" key="1">
    <source>
        <dbReference type="EMBL" id="MEE3715123.1"/>
    </source>
</evidence>
<protein>
    <submittedName>
        <fullName evidence="1">Uncharacterized protein</fullName>
    </submittedName>
</protein>
<reference evidence="1" key="1">
    <citation type="submission" date="2024-01" db="EMBL/GenBank/DDBJ databases">
        <title>Bank of Algae and Cyanobacteria of the Azores (BACA) strain genomes.</title>
        <authorList>
            <person name="Luz R."/>
            <person name="Cordeiro R."/>
            <person name="Fonseca A."/>
            <person name="Goncalves V."/>
        </authorList>
    </citation>
    <scope>NUCLEOTIDE SEQUENCE</scope>
    <source>
        <strain evidence="1">BACA0141</strain>
    </source>
</reference>